<dbReference type="RefSeq" id="WP_226030100.1">
    <property type="nucleotide sequence ID" value="NZ_BAABIV010000002.1"/>
</dbReference>
<reference evidence="2" key="1">
    <citation type="journal article" date="2019" name="Int. J. Syst. Evol. Microbiol.">
        <title>The Global Catalogue of Microorganisms (GCM) 10K type strain sequencing project: providing services to taxonomists for standard genome sequencing and annotation.</title>
        <authorList>
            <consortium name="The Broad Institute Genomics Platform"/>
            <consortium name="The Broad Institute Genome Sequencing Center for Infectious Disease"/>
            <person name="Wu L."/>
            <person name="Ma J."/>
        </authorList>
    </citation>
    <scope>NUCLEOTIDE SEQUENCE [LARGE SCALE GENOMIC DNA]</scope>
    <source>
        <strain evidence="2">JCM 17657</strain>
    </source>
</reference>
<sequence>MTADQLAVLCRRLADDTDAVRTSPEAGALAESIACRVRDGTPLDELGDDLDALEMLLLRAGHAAGLSPARSYARFPGAGDGHRVLEVLACPTGVCARVEAPGAEPVFCVALRQPMVVTRLRS</sequence>
<dbReference type="EMBL" id="BAABIV010000002">
    <property type="protein sequence ID" value="GAA4972589.1"/>
    <property type="molecule type" value="Genomic_DNA"/>
</dbReference>
<name>A0ABP9HJQ3_9ACTN</name>
<keyword evidence="2" id="KW-1185">Reference proteome</keyword>
<accession>A0ABP9HJQ3</accession>
<evidence type="ECO:0000313" key="2">
    <source>
        <dbReference type="Proteomes" id="UP001500610"/>
    </source>
</evidence>
<protein>
    <submittedName>
        <fullName evidence="1">Uncharacterized protein</fullName>
    </submittedName>
</protein>
<organism evidence="1 2">
    <name type="scientific">Streptomyces hyderabadensis</name>
    <dbReference type="NCBI Taxonomy" id="598549"/>
    <lineage>
        <taxon>Bacteria</taxon>
        <taxon>Bacillati</taxon>
        <taxon>Actinomycetota</taxon>
        <taxon>Actinomycetes</taxon>
        <taxon>Kitasatosporales</taxon>
        <taxon>Streptomycetaceae</taxon>
        <taxon>Streptomyces</taxon>
    </lineage>
</organism>
<dbReference type="Proteomes" id="UP001500610">
    <property type="component" value="Unassembled WGS sequence"/>
</dbReference>
<gene>
    <name evidence="1" type="ORF">GCM10023257_06110</name>
</gene>
<proteinExistence type="predicted"/>
<comment type="caution">
    <text evidence="1">The sequence shown here is derived from an EMBL/GenBank/DDBJ whole genome shotgun (WGS) entry which is preliminary data.</text>
</comment>
<evidence type="ECO:0000313" key="1">
    <source>
        <dbReference type="EMBL" id="GAA4972589.1"/>
    </source>
</evidence>